<dbReference type="Proteomes" id="UP000281771">
    <property type="component" value="Unassembled WGS sequence"/>
</dbReference>
<reference evidence="13 14" key="1">
    <citation type="submission" date="2018-11" db="EMBL/GenBank/DDBJ databases">
        <title>Genomes From Bacteria Associated with the Canine Oral Cavity: a Test Case for Automated Genome-Based Taxonomic Assignment.</title>
        <authorList>
            <person name="Coil D.A."/>
            <person name="Jospin G."/>
            <person name="Darling A.E."/>
            <person name="Wallis C."/>
            <person name="Davis I.J."/>
            <person name="Harris S."/>
            <person name="Eisen J.A."/>
            <person name="Holcombe L.J."/>
            <person name="O'Flynn C."/>
        </authorList>
    </citation>
    <scope>NUCLEOTIDE SEQUENCE [LARGE SCALE GENOMIC DNA]</scope>
    <source>
        <strain evidence="13 14">OH4621_COT-116</strain>
    </source>
</reference>
<comment type="function">
    <text evidence="10">Part of the ABC transporter complex hrt involved in hemin import. Responsible for the translocation of the substrate across the membrane.</text>
</comment>
<dbReference type="STRING" id="1123309.GCA_000377005_01078"/>
<evidence type="ECO:0000256" key="4">
    <source>
        <dbReference type="ARBA" id="ARBA00016962"/>
    </source>
</evidence>
<proteinExistence type="inferred from homology"/>
<dbReference type="Pfam" id="PF02687">
    <property type="entry name" value="FtsX"/>
    <property type="match status" value="1"/>
</dbReference>
<dbReference type="GO" id="GO:0005886">
    <property type="term" value="C:plasma membrane"/>
    <property type="evidence" value="ECO:0007669"/>
    <property type="project" value="UniProtKB-SubCell"/>
</dbReference>
<feature type="transmembrane region" description="Helical" evidence="11">
    <location>
        <begin position="21"/>
        <end position="40"/>
    </location>
</feature>
<evidence type="ECO:0000256" key="5">
    <source>
        <dbReference type="ARBA" id="ARBA00022448"/>
    </source>
</evidence>
<dbReference type="InterPro" id="IPR051125">
    <property type="entry name" value="ABC-4/HrtB_transporter"/>
</dbReference>
<feature type="transmembrane region" description="Helical" evidence="11">
    <location>
        <begin position="322"/>
        <end position="344"/>
    </location>
</feature>
<evidence type="ECO:0000256" key="2">
    <source>
        <dbReference type="ARBA" id="ARBA00008697"/>
    </source>
</evidence>
<comment type="similarity">
    <text evidence="2">Belongs to the ABC-4 integral membrane protein family. HrtB subfamily.</text>
</comment>
<feature type="transmembrane region" description="Helical" evidence="11">
    <location>
        <begin position="236"/>
        <end position="261"/>
    </location>
</feature>
<keyword evidence="9 11" id="KW-0472">Membrane</keyword>
<keyword evidence="8 11" id="KW-1133">Transmembrane helix</keyword>
<keyword evidence="6" id="KW-1003">Cell membrane</keyword>
<evidence type="ECO:0000256" key="9">
    <source>
        <dbReference type="ARBA" id="ARBA00023136"/>
    </source>
</evidence>
<dbReference type="AlphaFoldDB" id="A0A3P1VCE4"/>
<gene>
    <name evidence="13" type="ORF">EII38_03580</name>
</gene>
<evidence type="ECO:0000313" key="14">
    <source>
        <dbReference type="Proteomes" id="UP000281771"/>
    </source>
</evidence>
<dbReference type="RefSeq" id="WP_124776110.1">
    <property type="nucleotide sequence ID" value="NZ_RQZA01000002.1"/>
</dbReference>
<dbReference type="PANTHER" id="PTHR43738:SF1">
    <property type="entry name" value="HEMIN TRANSPORT SYSTEM PERMEASE PROTEIN HRTB-RELATED"/>
    <property type="match status" value="1"/>
</dbReference>
<keyword evidence="7 11" id="KW-0812">Transmembrane</keyword>
<name>A0A3P1VCE4_9STRE</name>
<accession>A0A3P1VCE4</accession>
<evidence type="ECO:0000259" key="12">
    <source>
        <dbReference type="Pfam" id="PF02687"/>
    </source>
</evidence>
<evidence type="ECO:0000256" key="1">
    <source>
        <dbReference type="ARBA" id="ARBA00004651"/>
    </source>
</evidence>
<evidence type="ECO:0000256" key="11">
    <source>
        <dbReference type="SAM" id="Phobius"/>
    </source>
</evidence>
<evidence type="ECO:0000313" key="13">
    <source>
        <dbReference type="EMBL" id="RRD31844.1"/>
    </source>
</evidence>
<evidence type="ECO:0000256" key="8">
    <source>
        <dbReference type="ARBA" id="ARBA00022989"/>
    </source>
</evidence>
<comment type="caution">
    <text evidence="13">The sequence shown here is derived from an EMBL/GenBank/DDBJ whole genome shotgun (WGS) entry which is preliminary data.</text>
</comment>
<protein>
    <recommendedName>
        <fullName evidence="4">Putative hemin transport system permease protein HrtB</fullName>
    </recommendedName>
</protein>
<comment type="subunit">
    <text evidence="3">The complex is composed of two ATP-binding proteins (HrtA), two transmembrane proteins (HrtB) and a solute-binding protein.</text>
</comment>
<dbReference type="EMBL" id="RQZA01000002">
    <property type="protein sequence ID" value="RRD31844.1"/>
    <property type="molecule type" value="Genomic_DNA"/>
</dbReference>
<keyword evidence="5" id="KW-0813">Transport</keyword>
<organism evidence="13 14">
    <name type="scientific">Streptococcus minor</name>
    <dbReference type="NCBI Taxonomy" id="229549"/>
    <lineage>
        <taxon>Bacteria</taxon>
        <taxon>Bacillati</taxon>
        <taxon>Bacillota</taxon>
        <taxon>Bacilli</taxon>
        <taxon>Lactobacillales</taxon>
        <taxon>Streptococcaceae</taxon>
        <taxon>Streptococcus</taxon>
    </lineage>
</organism>
<evidence type="ECO:0000256" key="3">
    <source>
        <dbReference type="ARBA" id="ARBA00011131"/>
    </source>
</evidence>
<dbReference type="InterPro" id="IPR003838">
    <property type="entry name" value="ABC3_permease_C"/>
</dbReference>
<feature type="domain" description="ABC3 transporter permease C-terminal" evidence="12">
    <location>
        <begin position="241"/>
        <end position="352"/>
    </location>
</feature>
<evidence type="ECO:0000256" key="6">
    <source>
        <dbReference type="ARBA" id="ARBA00022475"/>
    </source>
</evidence>
<comment type="subcellular location">
    <subcellularLocation>
        <location evidence="1">Cell membrane</location>
        <topology evidence="1">Multi-pass membrane protein</topology>
    </subcellularLocation>
</comment>
<sequence length="357" mass="39167">MFLAINEIKHAKLRYGMITSLLFLISYLVFFLAGLANGLAQLNRSAIDNWGDVTVLLANDATQTLNLSSIEKQVAQEVQGDQTAYLSILPTVIWEGENPEEEDKIKSTLFAVDSDSFIVPKVIDGRLMKEVQEVVISKRLADEEGLEIGDVLYLSKSSSTLKIVGIAEEASYNVSPVIYASHETYNLLLSERGPQAETTFNAVLVKGELSSYPKDTLEKLTISEFINKIPGYGAQVLTFGFMIGFLVLISTIVIGIFMYVFTMQKTQIFGVMKTQGVPISYIGRSILVQTFLLVGLGVVLSMGATWLSALALPIKVPFQIDWLFNGLVSIALIVFSMLGSLFSVRIVAGIDPLKTIN</sequence>
<keyword evidence="14" id="KW-1185">Reference proteome</keyword>
<dbReference type="PANTHER" id="PTHR43738">
    <property type="entry name" value="ABC TRANSPORTER, MEMBRANE PROTEIN"/>
    <property type="match status" value="1"/>
</dbReference>
<feature type="transmembrane region" description="Helical" evidence="11">
    <location>
        <begin position="281"/>
        <end position="302"/>
    </location>
</feature>
<evidence type="ECO:0000256" key="10">
    <source>
        <dbReference type="ARBA" id="ARBA00024973"/>
    </source>
</evidence>
<evidence type="ECO:0000256" key="7">
    <source>
        <dbReference type="ARBA" id="ARBA00022692"/>
    </source>
</evidence>